<dbReference type="InterPro" id="IPR013022">
    <property type="entry name" value="Xyl_isomerase-like_TIM-brl"/>
</dbReference>
<reference evidence="3 4" key="1">
    <citation type="submission" date="2018-12" db="EMBL/GenBank/DDBJ databases">
        <authorList>
            <person name="Li F."/>
        </authorList>
    </citation>
    <scope>NUCLEOTIDE SEQUENCE [LARGE SCALE GENOMIC DNA]</scope>
    <source>
        <strain evidence="3 4">11W25H-1</strain>
    </source>
</reference>
<dbReference type="InterPro" id="IPR050312">
    <property type="entry name" value="IolE/XylAMocC-like"/>
</dbReference>
<accession>A0A3S4A763</accession>
<dbReference type="GO" id="GO:0016853">
    <property type="term" value="F:isomerase activity"/>
    <property type="evidence" value="ECO:0007669"/>
    <property type="project" value="UniProtKB-KW"/>
</dbReference>
<evidence type="ECO:0000256" key="1">
    <source>
        <dbReference type="ARBA" id="ARBA00023277"/>
    </source>
</evidence>
<dbReference type="SMR" id="A0A3S4A763"/>
<dbReference type="PANTHER" id="PTHR12110">
    <property type="entry name" value="HYDROXYPYRUVATE ISOMERASE"/>
    <property type="match status" value="1"/>
</dbReference>
<keyword evidence="4" id="KW-1185">Reference proteome</keyword>
<evidence type="ECO:0000259" key="2">
    <source>
        <dbReference type="Pfam" id="PF01261"/>
    </source>
</evidence>
<evidence type="ECO:0000313" key="4">
    <source>
        <dbReference type="Proteomes" id="UP000288547"/>
    </source>
</evidence>
<feature type="domain" description="Xylose isomerase-like TIM barrel" evidence="2">
    <location>
        <begin position="24"/>
        <end position="250"/>
    </location>
</feature>
<comment type="caution">
    <text evidence="3">The sequence shown here is derived from an EMBL/GenBank/DDBJ whole genome shotgun (WGS) entry which is preliminary data.</text>
</comment>
<gene>
    <name evidence="3" type="ORF">ELQ90_03550</name>
</gene>
<dbReference type="Gene3D" id="3.20.20.150">
    <property type="entry name" value="Divalent-metal-dependent TIM barrel enzymes"/>
    <property type="match status" value="1"/>
</dbReference>
<dbReference type="OrthoDB" id="9801426at2"/>
<sequence length="289" mass="31137">MQIGVHALVFTGTFDRDGISLAVEKTAAAGFDLIEFPLMDPFAFDREHAAKELAAHGIAATASLGLSDATDLTSDDPAVRAAGERLLEECLDIVHALGATKLCGVLYSAMKKYVTPPTAEGRAASAAAIGRLAEKAADLGIDLSLEVVNRYETNLINTGRQALGFLDEIGRGNVFVHLDTYHMNIEESDLIQPVLDVDRRLGYVHIGESHRGYLGSGTVDFDSFFRGLARVGYDGPVVFESFSSTVVSATLSNTLGVWRNLWDDGDDLAAHANRFIRDGLRTVETIALH</sequence>
<organism evidence="3 4">
    <name type="scientific">Labedella phragmitis</name>
    <dbReference type="NCBI Taxonomy" id="2498849"/>
    <lineage>
        <taxon>Bacteria</taxon>
        <taxon>Bacillati</taxon>
        <taxon>Actinomycetota</taxon>
        <taxon>Actinomycetes</taxon>
        <taxon>Micrococcales</taxon>
        <taxon>Microbacteriaceae</taxon>
        <taxon>Labedella</taxon>
    </lineage>
</organism>
<protein>
    <submittedName>
        <fullName evidence="3">Sugar phosphate isomerase/epimerase</fullName>
    </submittedName>
</protein>
<dbReference type="RefSeq" id="WP_128493859.1">
    <property type="nucleotide sequence ID" value="NZ_RZNB01000001.1"/>
</dbReference>
<dbReference type="SUPFAM" id="SSF51658">
    <property type="entry name" value="Xylose isomerase-like"/>
    <property type="match status" value="1"/>
</dbReference>
<dbReference type="Pfam" id="PF01261">
    <property type="entry name" value="AP_endonuc_2"/>
    <property type="match status" value="1"/>
</dbReference>
<evidence type="ECO:0000313" key="3">
    <source>
        <dbReference type="EMBL" id="RWZ53016.1"/>
    </source>
</evidence>
<dbReference type="AlphaFoldDB" id="A0A3S4A763"/>
<dbReference type="EMBL" id="RZNB01000001">
    <property type="protein sequence ID" value="RWZ53016.1"/>
    <property type="molecule type" value="Genomic_DNA"/>
</dbReference>
<dbReference type="InterPro" id="IPR036237">
    <property type="entry name" value="Xyl_isomerase-like_sf"/>
</dbReference>
<proteinExistence type="predicted"/>
<keyword evidence="3" id="KW-0413">Isomerase</keyword>
<keyword evidence="1" id="KW-0119">Carbohydrate metabolism</keyword>
<name>A0A3S4A763_9MICO</name>
<dbReference type="Proteomes" id="UP000288547">
    <property type="component" value="Unassembled WGS sequence"/>
</dbReference>
<dbReference type="PANTHER" id="PTHR12110:SF41">
    <property type="entry name" value="INOSOSE DEHYDRATASE"/>
    <property type="match status" value="1"/>
</dbReference>